<reference evidence="2" key="1">
    <citation type="submission" date="2016-10" db="EMBL/GenBank/DDBJ databases">
        <authorList>
            <person name="Varghese N."/>
            <person name="Submissions S."/>
        </authorList>
    </citation>
    <scope>NUCLEOTIDE SEQUENCE [LARGE SCALE GENOMIC DNA]</scope>
    <source>
        <strain evidence="2">Jip14</strain>
    </source>
</reference>
<evidence type="ECO:0000313" key="1">
    <source>
        <dbReference type="EMBL" id="SEL31273.1"/>
    </source>
</evidence>
<dbReference type="OrthoDB" id="638838at2"/>
<name>A0A1H7P648_9SPHI</name>
<accession>A0A1H7P648</accession>
<dbReference type="RefSeq" id="WP_090605789.1">
    <property type="nucleotide sequence ID" value="NZ_FNZR01000004.1"/>
</dbReference>
<keyword evidence="2" id="KW-1185">Reference proteome</keyword>
<gene>
    <name evidence="1" type="ORF">SAMN05421740_104227</name>
</gene>
<dbReference type="Proteomes" id="UP000198916">
    <property type="component" value="Unassembled WGS sequence"/>
</dbReference>
<sequence>MKRKARKKPDTKAMQRKAFYARIRTICAKMVGGGYFELFPESSLRLMFANRYPPIKVVLDGKRVMTDGEAVKYRRSLVELFSNRYVETLTGERISYTRFLTDALVLIHHIQYGIADRFRGSSPLMRAFAPYFTDGGWYGRWKDEALRLMGVADIQLYDFYRGTVRSRADGMAIVNPGGRNVIRVYRVGHQTMLQDIDGKKRVIAKLGVPSQKEIKVFDWPLLRPSELGFEDMDDSVAMPLYAQQHALNRFEERTSFPSGYVQAFLTNLFAHGTPRFQFFGGRSLLECYIGKHKVGYFVITPHDGKWIVRTFLFLTNDGTPEGRRLAELTDWQRMDRKHLMVDRMDAFLAYDISGDAGLRKLFVKAGCGSLLRFADEVGPIAGITPESADYIYKYLAKVR</sequence>
<organism evidence="1 2">
    <name type="scientific">Parapedobacter koreensis</name>
    <dbReference type="NCBI Taxonomy" id="332977"/>
    <lineage>
        <taxon>Bacteria</taxon>
        <taxon>Pseudomonadati</taxon>
        <taxon>Bacteroidota</taxon>
        <taxon>Sphingobacteriia</taxon>
        <taxon>Sphingobacteriales</taxon>
        <taxon>Sphingobacteriaceae</taxon>
        <taxon>Parapedobacter</taxon>
    </lineage>
</organism>
<dbReference type="EMBL" id="FNZR01000004">
    <property type="protein sequence ID" value="SEL31273.1"/>
    <property type="molecule type" value="Genomic_DNA"/>
</dbReference>
<evidence type="ECO:0000313" key="2">
    <source>
        <dbReference type="Proteomes" id="UP000198916"/>
    </source>
</evidence>
<proteinExistence type="predicted"/>
<protein>
    <submittedName>
        <fullName evidence="1">Uncharacterized protein</fullName>
    </submittedName>
</protein>
<dbReference type="AlphaFoldDB" id="A0A1H7P648"/>